<evidence type="ECO:0000256" key="4">
    <source>
        <dbReference type="ARBA" id="ARBA00022485"/>
    </source>
</evidence>
<dbReference type="Pfam" id="PF00037">
    <property type="entry name" value="Fer4"/>
    <property type="match status" value="1"/>
</dbReference>
<dbReference type="EMBL" id="CP019454">
    <property type="protein sequence ID" value="AUW94883.1"/>
    <property type="molecule type" value="Genomic_DNA"/>
</dbReference>
<evidence type="ECO:0000256" key="3">
    <source>
        <dbReference type="ARBA" id="ARBA00013529"/>
    </source>
</evidence>
<proteinExistence type="predicted"/>
<gene>
    <name evidence="9" type="ORF">BXT84_13740</name>
</gene>
<dbReference type="InterPro" id="IPR017900">
    <property type="entry name" value="4Fe4S_Fe_S_CS"/>
</dbReference>
<comment type="function">
    <text evidence="2">Ferredoxins are iron-sulfur proteins that transfer electrons in a wide variety of metabolic reactions.</text>
</comment>
<evidence type="ECO:0000313" key="9">
    <source>
        <dbReference type="EMBL" id="AUW94883.1"/>
    </source>
</evidence>
<evidence type="ECO:0000256" key="6">
    <source>
        <dbReference type="ARBA" id="ARBA00023004"/>
    </source>
</evidence>
<protein>
    <recommendedName>
        <fullName evidence="3">Ferredoxin</fullName>
    </recommendedName>
</protein>
<dbReference type="PANTHER" id="PTHR24960">
    <property type="entry name" value="PHOTOSYSTEM I IRON-SULFUR CENTER-RELATED"/>
    <property type="match status" value="1"/>
</dbReference>
<evidence type="ECO:0000256" key="2">
    <source>
        <dbReference type="ARBA" id="ARBA00003532"/>
    </source>
</evidence>
<sequence length="194" mass="21125">MWPRGVKFVKQTGHISRRALFQSLWPIAPRPFSNALREDHTGSVRTKRVFRPPGAHSEDEFCELCTGCGRCAQVCPAQAISPDDEGLAAIMVNQRPCWACQDMPCIGACETGALHPLEASWQIQMGTAVIDIRRCWMTTSHPDCGEGCVTACPFPNSALQRRPGQAPEISRLVCIGCGRCVPACPPGAIQVVPR</sequence>
<organism evidence="9 10">
    <name type="scientific">Sulfobacillus thermotolerans</name>
    <dbReference type="NCBI Taxonomy" id="338644"/>
    <lineage>
        <taxon>Bacteria</taxon>
        <taxon>Bacillati</taxon>
        <taxon>Bacillota</taxon>
        <taxon>Clostridia</taxon>
        <taxon>Eubacteriales</taxon>
        <taxon>Clostridiales Family XVII. Incertae Sedis</taxon>
        <taxon>Sulfobacillus</taxon>
    </lineage>
</organism>
<comment type="cofactor">
    <cofactor evidence="1">
        <name>[4Fe-4S] cluster</name>
        <dbReference type="ChEBI" id="CHEBI:49883"/>
    </cofactor>
</comment>
<keyword evidence="6" id="KW-0408">Iron</keyword>
<dbReference type="SUPFAM" id="SSF54862">
    <property type="entry name" value="4Fe-4S ferredoxins"/>
    <property type="match status" value="1"/>
</dbReference>
<accession>A0ABN5H5P5</accession>
<keyword evidence="10" id="KW-1185">Reference proteome</keyword>
<dbReference type="Proteomes" id="UP000325292">
    <property type="component" value="Chromosome"/>
</dbReference>
<keyword evidence="7" id="KW-0411">Iron-sulfur</keyword>
<evidence type="ECO:0000256" key="7">
    <source>
        <dbReference type="ARBA" id="ARBA00023014"/>
    </source>
</evidence>
<evidence type="ECO:0000313" key="10">
    <source>
        <dbReference type="Proteomes" id="UP000325292"/>
    </source>
</evidence>
<feature type="domain" description="4Fe-4S ferredoxin-type" evidence="8">
    <location>
        <begin position="54"/>
        <end position="85"/>
    </location>
</feature>
<evidence type="ECO:0000256" key="1">
    <source>
        <dbReference type="ARBA" id="ARBA00001966"/>
    </source>
</evidence>
<evidence type="ECO:0000256" key="5">
    <source>
        <dbReference type="ARBA" id="ARBA00022723"/>
    </source>
</evidence>
<dbReference type="InterPro" id="IPR017896">
    <property type="entry name" value="4Fe4S_Fe-S-bd"/>
</dbReference>
<name>A0ABN5H5P5_9FIRM</name>
<keyword evidence="4" id="KW-0004">4Fe-4S</keyword>
<dbReference type="PROSITE" id="PS51379">
    <property type="entry name" value="4FE4S_FER_2"/>
    <property type="match status" value="2"/>
</dbReference>
<dbReference type="InterPro" id="IPR050157">
    <property type="entry name" value="PSI_iron-sulfur_center"/>
</dbReference>
<dbReference type="PROSITE" id="PS00198">
    <property type="entry name" value="4FE4S_FER_1"/>
    <property type="match status" value="2"/>
</dbReference>
<reference evidence="9 10" key="1">
    <citation type="journal article" date="2019" name="Sci. Rep.">
        <title>Sulfobacillus thermotolerans: new insights into resistance and metabolic capacities of acidophilic chemolithotrophs.</title>
        <authorList>
            <person name="Panyushkina A.E."/>
            <person name="Babenko V.V."/>
            <person name="Nikitina A.S."/>
            <person name="Selezneva O.V."/>
            <person name="Tsaplina I.A."/>
            <person name="Letarova M.A."/>
            <person name="Kostryukova E.S."/>
            <person name="Letarov A.V."/>
        </authorList>
    </citation>
    <scope>NUCLEOTIDE SEQUENCE [LARGE SCALE GENOMIC DNA]</scope>
    <source>
        <strain evidence="9 10">Kr1</strain>
    </source>
</reference>
<dbReference type="PANTHER" id="PTHR24960:SF79">
    <property type="entry name" value="PHOTOSYSTEM I IRON-SULFUR CENTER"/>
    <property type="match status" value="1"/>
</dbReference>
<dbReference type="Pfam" id="PF12838">
    <property type="entry name" value="Fer4_7"/>
    <property type="match status" value="1"/>
</dbReference>
<feature type="domain" description="4Fe-4S ferredoxin-type" evidence="8">
    <location>
        <begin position="165"/>
        <end position="194"/>
    </location>
</feature>
<evidence type="ECO:0000259" key="8">
    <source>
        <dbReference type="PROSITE" id="PS51379"/>
    </source>
</evidence>
<dbReference type="Gene3D" id="3.30.70.20">
    <property type="match status" value="2"/>
</dbReference>
<keyword evidence="5" id="KW-0479">Metal-binding</keyword>